<reference evidence="2 3" key="1">
    <citation type="journal article" date="2019" name="Int. J. Syst. Evol. Microbiol.">
        <title>The Global Catalogue of Microorganisms (GCM) 10K type strain sequencing project: providing services to taxonomists for standard genome sequencing and annotation.</title>
        <authorList>
            <consortium name="The Broad Institute Genomics Platform"/>
            <consortium name="The Broad Institute Genome Sequencing Center for Infectious Disease"/>
            <person name="Wu L."/>
            <person name="Ma J."/>
        </authorList>
    </citation>
    <scope>NUCLEOTIDE SEQUENCE [LARGE SCALE GENOMIC DNA]</scope>
    <source>
        <strain evidence="2 3">JCM 4565</strain>
    </source>
</reference>
<keyword evidence="1" id="KW-1133">Transmembrane helix</keyword>
<gene>
    <name evidence="2" type="ORF">GCM10010319_11210</name>
</gene>
<evidence type="ECO:0000256" key="1">
    <source>
        <dbReference type="SAM" id="Phobius"/>
    </source>
</evidence>
<dbReference type="EMBL" id="BAAABW010000005">
    <property type="protein sequence ID" value="GAA0336988.1"/>
    <property type="molecule type" value="Genomic_DNA"/>
</dbReference>
<proteinExistence type="predicted"/>
<feature type="transmembrane region" description="Helical" evidence="1">
    <location>
        <begin position="101"/>
        <end position="123"/>
    </location>
</feature>
<keyword evidence="1" id="KW-0472">Membrane</keyword>
<dbReference type="RefSeq" id="WP_344116629.1">
    <property type="nucleotide sequence ID" value="NZ_BAAABW010000005.1"/>
</dbReference>
<protein>
    <submittedName>
        <fullName evidence="2">DUF1453 family protein</fullName>
    </submittedName>
</protein>
<organism evidence="2 3">
    <name type="scientific">Streptomyces blastmyceticus</name>
    <dbReference type="NCBI Taxonomy" id="68180"/>
    <lineage>
        <taxon>Bacteria</taxon>
        <taxon>Bacillati</taxon>
        <taxon>Actinomycetota</taxon>
        <taxon>Actinomycetes</taxon>
        <taxon>Kitasatosporales</taxon>
        <taxon>Streptomycetaceae</taxon>
        <taxon>Streptomyces</taxon>
    </lineage>
</organism>
<feature type="transmembrane region" description="Helical" evidence="1">
    <location>
        <begin position="61"/>
        <end position="81"/>
    </location>
</feature>
<accession>A0ABN0WGH8</accession>
<dbReference type="Proteomes" id="UP001500063">
    <property type="component" value="Unassembled WGS sequence"/>
</dbReference>
<keyword evidence="1" id="KW-0812">Transmembrane</keyword>
<evidence type="ECO:0000313" key="3">
    <source>
        <dbReference type="Proteomes" id="UP001500063"/>
    </source>
</evidence>
<sequence>MSGFFDVVVIVAVCATVLARQTRPRQVAADAGRWWVLPVVLGFMAFREPGLIDAGHRAESVGLLVGGVLAGLATGAAWAWTTRIWSDESGALWAQGGKATLAIWLGGVALRAALYGLGALVGVHQSGAASMVTIAAMLLARSGVLAHRAQGFRAAYGVPAGG</sequence>
<name>A0ABN0WGH8_9ACTN</name>
<keyword evidence="3" id="KW-1185">Reference proteome</keyword>
<feature type="transmembrane region" description="Helical" evidence="1">
    <location>
        <begin position="35"/>
        <end position="54"/>
    </location>
</feature>
<evidence type="ECO:0000313" key="2">
    <source>
        <dbReference type="EMBL" id="GAA0336988.1"/>
    </source>
</evidence>
<comment type="caution">
    <text evidence="2">The sequence shown here is derived from an EMBL/GenBank/DDBJ whole genome shotgun (WGS) entry which is preliminary data.</text>
</comment>